<organism evidence="1 2">
    <name type="scientific">Smallanthus sonchifolius</name>
    <dbReference type="NCBI Taxonomy" id="185202"/>
    <lineage>
        <taxon>Eukaryota</taxon>
        <taxon>Viridiplantae</taxon>
        <taxon>Streptophyta</taxon>
        <taxon>Embryophyta</taxon>
        <taxon>Tracheophyta</taxon>
        <taxon>Spermatophyta</taxon>
        <taxon>Magnoliopsida</taxon>
        <taxon>eudicotyledons</taxon>
        <taxon>Gunneridae</taxon>
        <taxon>Pentapetalae</taxon>
        <taxon>asterids</taxon>
        <taxon>campanulids</taxon>
        <taxon>Asterales</taxon>
        <taxon>Asteraceae</taxon>
        <taxon>Asteroideae</taxon>
        <taxon>Heliantheae alliance</taxon>
        <taxon>Millerieae</taxon>
        <taxon>Smallanthus</taxon>
    </lineage>
</organism>
<proteinExistence type="predicted"/>
<sequence>MDKSFPELKVRREICEEMTMVQSSLVLADQGFTSSTPTEVLANQSAIVRQQWNHKLKSDYVRTPIPKSGLRKIWRKMFENDGSEIMIMYAFGGKMDEYSDTATPYPHRAGVLYQLLKGVNLADQSSDTTLVSLRRIDWVRGFDKFLEPYVSKNPREAYLNYIDLDLGVGGGSYEEASVWGERYWKRDNFKKLIRIKAKVDPDNFFRHPQSIPVF</sequence>
<protein>
    <submittedName>
        <fullName evidence="1">Uncharacterized protein</fullName>
    </submittedName>
</protein>
<accession>A0ACB9GUM2</accession>
<name>A0ACB9GUM2_9ASTR</name>
<reference evidence="1 2" key="2">
    <citation type="journal article" date="2022" name="Mol. Ecol. Resour.">
        <title>The genomes of chicory, endive, great burdock and yacon provide insights into Asteraceae paleo-polyploidization history and plant inulin production.</title>
        <authorList>
            <person name="Fan W."/>
            <person name="Wang S."/>
            <person name="Wang H."/>
            <person name="Wang A."/>
            <person name="Jiang F."/>
            <person name="Liu H."/>
            <person name="Zhao H."/>
            <person name="Xu D."/>
            <person name="Zhang Y."/>
        </authorList>
    </citation>
    <scope>NUCLEOTIDE SEQUENCE [LARGE SCALE GENOMIC DNA]</scope>
    <source>
        <strain evidence="2">cv. Yunnan</strain>
        <tissue evidence="1">Leaves</tissue>
    </source>
</reference>
<comment type="caution">
    <text evidence="1">The sequence shown here is derived from an EMBL/GenBank/DDBJ whole genome shotgun (WGS) entry which is preliminary data.</text>
</comment>
<dbReference type="EMBL" id="CM042030">
    <property type="protein sequence ID" value="KAI3787314.1"/>
    <property type="molecule type" value="Genomic_DNA"/>
</dbReference>
<evidence type="ECO:0000313" key="1">
    <source>
        <dbReference type="EMBL" id="KAI3787314.1"/>
    </source>
</evidence>
<reference evidence="2" key="1">
    <citation type="journal article" date="2022" name="Mol. Ecol. Resour.">
        <title>The genomes of chicory, endive, great burdock and yacon provide insights into Asteraceae palaeo-polyploidization history and plant inulin production.</title>
        <authorList>
            <person name="Fan W."/>
            <person name="Wang S."/>
            <person name="Wang H."/>
            <person name="Wang A."/>
            <person name="Jiang F."/>
            <person name="Liu H."/>
            <person name="Zhao H."/>
            <person name="Xu D."/>
            <person name="Zhang Y."/>
        </authorList>
    </citation>
    <scope>NUCLEOTIDE SEQUENCE [LARGE SCALE GENOMIC DNA]</scope>
    <source>
        <strain evidence="2">cv. Yunnan</strain>
    </source>
</reference>
<gene>
    <name evidence="1" type="ORF">L1987_41695</name>
</gene>
<keyword evidence="2" id="KW-1185">Reference proteome</keyword>
<evidence type="ECO:0000313" key="2">
    <source>
        <dbReference type="Proteomes" id="UP001056120"/>
    </source>
</evidence>
<dbReference type="Proteomes" id="UP001056120">
    <property type="component" value="Linkage Group LG13"/>
</dbReference>